<accession>A0A5B0QX60</accession>
<comment type="caution">
    <text evidence="2">The sequence shown here is derived from an EMBL/GenBank/DDBJ whole genome shotgun (WGS) entry which is preliminary data.</text>
</comment>
<feature type="compositionally biased region" description="Polar residues" evidence="1">
    <location>
        <begin position="31"/>
        <end position="45"/>
    </location>
</feature>
<dbReference type="Proteomes" id="UP000324748">
    <property type="component" value="Unassembled WGS sequence"/>
</dbReference>
<protein>
    <submittedName>
        <fullName evidence="2">Uncharacterized protein</fullName>
    </submittedName>
</protein>
<dbReference type="OrthoDB" id="2508413at2759"/>
<organism evidence="2 3">
    <name type="scientific">Puccinia graminis f. sp. tritici</name>
    <dbReference type="NCBI Taxonomy" id="56615"/>
    <lineage>
        <taxon>Eukaryota</taxon>
        <taxon>Fungi</taxon>
        <taxon>Dikarya</taxon>
        <taxon>Basidiomycota</taxon>
        <taxon>Pucciniomycotina</taxon>
        <taxon>Pucciniomycetes</taxon>
        <taxon>Pucciniales</taxon>
        <taxon>Pucciniaceae</taxon>
        <taxon>Puccinia</taxon>
    </lineage>
</organism>
<reference evidence="2 3" key="1">
    <citation type="submission" date="2019-05" db="EMBL/GenBank/DDBJ databases">
        <title>Emergence of the Ug99 lineage of the wheat stem rust pathogen through somatic hybridization.</title>
        <authorList>
            <person name="Li F."/>
            <person name="Upadhyaya N.M."/>
            <person name="Sperschneider J."/>
            <person name="Matny O."/>
            <person name="Nguyen-Phuc H."/>
            <person name="Mago R."/>
            <person name="Raley C."/>
            <person name="Miller M.E."/>
            <person name="Silverstein K.A.T."/>
            <person name="Henningsen E."/>
            <person name="Hirsch C.D."/>
            <person name="Visser B."/>
            <person name="Pretorius Z.A."/>
            <person name="Steffenson B.J."/>
            <person name="Schwessinger B."/>
            <person name="Dodds P.N."/>
            <person name="Figueroa M."/>
        </authorList>
    </citation>
    <scope>NUCLEOTIDE SEQUENCE [LARGE SCALE GENOMIC DNA]</scope>
    <source>
        <strain evidence="2">21-0</strain>
    </source>
</reference>
<name>A0A5B0QX60_PUCGR</name>
<dbReference type="AlphaFoldDB" id="A0A5B0QX60"/>
<proteinExistence type="predicted"/>
<feature type="compositionally biased region" description="Basic and acidic residues" evidence="1">
    <location>
        <begin position="63"/>
        <end position="78"/>
    </location>
</feature>
<evidence type="ECO:0000313" key="2">
    <source>
        <dbReference type="EMBL" id="KAA1117902.1"/>
    </source>
</evidence>
<sequence length="292" mass="34012">MSIEDEVKSLEKQLRTLQTKLEQLQKRLSKDSSPAISKSINGVTKTQKESDSSPIEKTYMKKSNRDSEKKKSHDDPVGRRRIAQPSSQVFKQTKCVKKENRNHFGPITTSHTQDRRTLRSRSFKVMRHLINMVDQSLIETSVNTQLNTPDQQRVRSGNIDLPRSSMEIKKPIVSKQTETFTTSSDESIKLYRYRLIPKYTKIYRSKIKNEGSEQLAENNDISVEDIIQLYIPKVPPTDKKERYYYSGYATKKMGYCSAPDLSTVPHKIMKKLRDPSFAWYKDRWMLISRPEP</sequence>
<evidence type="ECO:0000313" key="3">
    <source>
        <dbReference type="Proteomes" id="UP000324748"/>
    </source>
</evidence>
<gene>
    <name evidence="2" type="ORF">PGT21_026922</name>
</gene>
<feature type="region of interest" description="Disordered" evidence="1">
    <location>
        <begin position="25"/>
        <end position="93"/>
    </location>
</feature>
<evidence type="ECO:0000256" key="1">
    <source>
        <dbReference type="SAM" id="MobiDB-lite"/>
    </source>
</evidence>
<keyword evidence="3" id="KW-1185">Reference proteome</keyword>
<dbReference type="EMBL" id="VSWC01000002">
    <property type="protein sequence ID" value="KAA1117902.1"/>
    <property type="molecule type" value="Genomic_DNA"/>
</dbReference>